<dbReference type="Proteomes" id="UP001153620">
    <property type="component" value="Chromosome 4"/>
</dbReference>
<keyword evidence="4" id="KW-1185">Reference proteome</keyword>
<feature type="signal peptide" evidence="2">
    <location>
        <begin position="1"/>
        <end position="19"/>
    </location>
</feature>
<keyword evidence="2" id="KW-0732">Signal</keyword>
<evidence type="ECO:0000313" key="4">
    <source>
        <dbReference type="Proteomes" id="UP001153620"/>
    </source>
</evidence>
<sequence>MNKVILIFVILSSTIAVNAYVLSSFYRQFKTAAKNSQYNLEYSNLDCVEDKLNISQNGRKEVDKMLGDAVLNLAFYSCSILSNYEISKNLKAVEKLLPKQTKCFKSGFSKADLNGLLDCYMEPINDMAVGLNIWPLIILFILITIASSLGILLLHVLLLKCQ</sequence>
<reference evidence="3" key="1">
    <citation type="submission" date="2022-01" db="EMBL/GenBank/DDBJ databases">
        <authorList>
            <person name="King R."/>
        </authorList>
    </citation>
    <scope>NUCLEOTIDE SEQUENCE</scope>
</reference>
<keyword evidence="1" id="KW-0812">Transmembrane</keyword>
<keyword evidence="1" id="KW-0472">Membrane</keyword>
<evidence type="ECO:0000256" key="2">
    <source>
        <dbReference type="SAM" id="SignalP"/>
    </source>
</evidence>
<evidence type="ECO:0008006" key="5">
    <source>
        <dbReference type="Google" id="ProtNLM"/>
    </source>
</evidence>
<proteinExistence type="predicted"/>
<accession>A0A9N9S3Y6</accession>
<organism evidence="3 4">
    <name type="scientific">Chironomus riparius</name>
    <dbReference type="NCBI Taxonomy" id="315576"/>
    <lineage>
        <taxon>Eukaryota</taxon>
        <taxon>Metazoa</taxon>
        <taxon>Ecdysozoa</taxon>
        <taxon>Arthropoda</taxon>
        <taxon>Hexapoda</taxon>
        <taxon>Insecta</taxon>
        <taxon>Pterygota</taxon>
        <taxon>Neoptera</taxon>
        <taxon>Endopterygota</taxon>
        <taxon>Diptera</taxon>
        <taxon>Nematocera</taxon>
        <taxon>Chironomoidea</taxon>
        <taxon>Chironomidae</taxon>
        <taxon>Chironominae</taxon>
        <taxon>Chironomus</taxon>
    </lineage>
</organism>
<protein>
    <recommendedName>
        <fullName evidence="5">Transmembrane protein</fullName>
    </recommendedName>
</protein>
<keyword evidence="1" id="KW-1133">Transmembrane helix</keyword>
<feature type="transmembrane region" description="Helical" evidence="1">
    <location>
        <begin position="133"/>
        <end position="159"/>
    </location>
</feature>
<dbReference type="AlphaFoldDB" id="A0A9N9S3Y6"/>
<dbReference type="EMBL" id="OU895880">
    <property type="protein sequence ID" value="CAG9810852.1"/>
    <property type="molecule type" value="Genomic_DNA"/>
</dbReference>
<gene>
    <name evidence="3" type="ORF">CHIRRI_LOCUS13664</name>
</gene>
<evidence type="ECO:0000313" key="3">
    <source>
        <dbReference type="EMBL" id="CAG9810852.1"/>
    </source>
</evidence>
<feature type="chain" id="PRO_5040471599" description="Transmembrane protein" evidence="2">
    <location>
        <begin position="20"/>
        <end position="162"/>
    </location>
</feature>
<name>A0A9N9S3Y6_9DIPT</name>
<reference evidence="3" key="2">
    <citation type="submission" date="2022-10" db="EMBL/GenBank/DDBJ databases">
        <authorList>
            <consortium name="ENA_rothamsted_submissions"/>
            <consortium name="culmorum"/>
            <person name="King R."/>
        </authorList>
    </citation>
    <scope>NUCLEOTIDE SEQUENCE</scope>
</reference>
<evidence type="ECO:0000256" key="1">
    <source>
        <dbReference type="SAM" id="Phobius"/>
    </source>
</evidence>